<accession>A0A8C4QKQ1</accession>
<comment type="similarity">
    <text evidence="2">Belongs to the ninjurin family.</text>
</comment>
<evidence type="ECO:0000256" key="5">
    <source>
        <dbReference type="ARBA" id="ARBA00022989"/>
    </source>
</evidence>
<feature type="region of interest" description="Disordered" evidence="7">
    <location>
        <begin position="1"/>
        <end position="25"/>
    </location>
</feature>
<dbReference type="OMA" id="ETDPFTH"/>
<dbReference type="PANTHER" id="PTHR12316">
    <property type="entry name" value="NINJURIN-RELATED"/>
    <property type="match status" value="1"/>
</dbReference>
<reference evidence="9" key="1">
    <citation type="submission" date="2025-08" db="UniProtKB">
        <authorList>
            <consortium name="Ensembl"/>
        </authorList>
    </citation>
    <scope>IDENTIFICATION</scope>
</reference>
<dbReference type="GO" id="GO:0007155">
    <property type="term" value="P:cell adhesion"/>
    <property type="evidence" value="ECO:0007669"/>
    <property type="project" value="UniProtKB-KW"/>
</dbReference>
<reference evidence="9" key="2">
    <citation type="submission" date="2025-09" db="UniProtKB">
        <authorList>
            <consortium name="Ensembl"/>
        </authorList>
    </citation>
    <scope>IDENTIFICATION</scope>
</reference>
<dbReference type="GO" id="GO:0042246">
    <property type="term" value="P:tissue regeneration"/>
    <property type="evidence" value="ECO:0007669"/>
    <property type="project" value="InterPro"/>
</dbReference>
<comment type="subcellular location">
    <subcellularLocation>
        <location evidence="1">Membrane</location>
        <topology evidence="1">Multi-pass membrane protein</topology>
    </subcellularLocation>
</comment>
<evidence type="ECO:0000313" key="9">
    <source>
        <dbReference type="Ensembl" id="ENSEBUP00000016352.1"/>
    </source>
</evidence>
<evidence type="ECO:0000256" key="7">
    <source>
        <dbReference type="SAM" id="MobiDB-lite"/>
    </source>
</evidence>
<keyword evidence="3 8" id="KW-0812">Transmembrane</keyword>
<evidence type="ECO:0000256" key="1">
    <source>
        <dbReference type="ARBA" id="ARBA00004141"/>
    </source>
</evidence>
<keyword evidence="5 8" id="KW-1133">Transmembrane helix</keyword>
<keyword evidence="6 8" id="KW-0472">Membrane</keyword>
<proteinExistence type="inferred from homology"/>
<evidence type="ECO:0000256" key="6">
    <source>
        <dbReference type="ARBA" id="ARBA00023136"/>
    </source>
</evidence>
<evidence type="ECO:0000313" key="10">
    <source>
        <dbReference type="Proteomes" id="UP000694388"/>
    </source>
</evidence>
<feature type="transmembrane region" description="Helical" evidence="8">
    <location>
        <begin position="77"/>
        <end position="103"/>
    </location>
</feature>
<evidence type="ECO:0000256" key="3">
    <source>
        <dbReference type="ARBA" id="ARBA00022692"/>
    </source>
</evidence>
<feature type="transmembrane region" description="Helical" evidence="8">
    <location>
        <begin position="131"/>
        <end position="151"/>
    </location>
</feature>
<organism evidence="9 10">
    <name type="scientific">Eptatretus burgeri</name>
    <name type="common">Inshore hagfish</name>
    <dbReference type="NCBI Taxonomy" id="7764"/>
    <lineage>
        <taxon>Eukaryota</taxon>
        <taxon>Metazoa</taxon>
        <taxon>Chordata</taxon>
        <taxon>Craniata</taxon>
        <taxon>Vertebrata</taxon>
        <taxon>Cyclostomata</taxon>
        <taxon>Myxini</taxon>
        <taxon>Myxiniformes</taxon>
        <taxon>Myxinidae</taxon>
        <taxon>Eptatretinae</taxon>
        <taxon>Eptatretus</taxon>
    </lineage>
</organism>
<dbReference type="AlphaFoldDB" id="A0A8C4QKQ1"/>
<feature type="compositionally biased region" description="Polar residues" evidence="7">
    <location>
        <begin position="8"/>
        <end position="19"/>
    </location>
</feature>
<name>A0A8C4QKQ1_EPTBU</name>
<evidence type="ECO:0000256" key="8">
    <source>
        <dbReference type="SAM" id="Phobius"/>
    </source>
</evidence>
<keyword evidence="4" id="KW-0130">Cell adhesion</keyword>
<dbReference type="GeneTree" id="ENSGT00940000158219"/>
<dbReference type="Proteomes" id="UP000694388">
    <property type="component" value="Unplaced"/>
</dbReference>
<dbReference type="InterPro" id="IPR007007">
    <property type="entry name" value="Ninjurin"/>
</dbReference>
<evidence type="ECO:0000256" key="4">
    <source>
        <dbReference type="ARBA" id="ARBA00022889"/>
    </source>
</evidence>
<dbReference type="PANTHER" id="PTHR12316:SF17">
    <property type="entry name" value="NINJURIN C, ISOFORM D"/>
    <property type="match status" value="1"/>
</dbReference>
<dbReference type="Pfam" id="PF04923">
    <property type="entry name" value="Ninjurin"/>
    <property type="match status" value="1"/>
</dbReference>
<dbReference type="GO" id="GO:0016020">
    <property type="term" value="C:membrane"/>
    <property type="evidence" value="ECO:0007669"/>
    <property type="project" value="UniProtKB-SubCell"/>
</dbReference>
<protein>
    <submittedName>
        <fullName evidence="9">Ninjurin 2</fullName>
    </submittedName>
</protein>
<sequence length="175" mass="19229">MTGLVDTQPLSELSTNGSTERPPLSMEVHVSEPRRHPVNLNHYATKKSLAESMLDVALLMANASQLKAVIEQPNNPYYTALITFISISIFLQVIVGVLLVFIVKGQRSLTEVKSDVTNPDKQHRVDTINNIATGLVFVIVVVNIFITAFGVHRTTPEAFRDHHSAASDMLSPPKS</sequence>
<evidence type="ECO:0000256" key="2">
    <source>
        <dbReference type="ARBA" id="ARBA00008141"/>
    </source>
</evidence>
<dbReference type="Ensembl" id="ENSEBUT00000016928.1">
    <property type="protein sequence ID" value="ENSEBUP00000016352.1"/>
    <property type="gene ID" value="ENSEBUG00000010264.1"/>
</dbReference>
<keyword evidence="10" id="KW-1185">Reference proteome</keyword>